<comment type="function">
    <text evidence="7">Histone H3-H4 chaperone that plays a role in maintenance of chromatin structure during RNA polymerase II transcription elongation.</text>
</comment>
<evidence type="ECO:0000256" key="8">
    <source>
        <dbReference type="PROSITE-ProRule" id="PRU00191"/>
    </source>
</evidence>
<evidence type="ECO:0000313" key="13">
    <source>
        <dbReference type="Proteomes" id="UP000276776"/>
    </source>
</evidence>
<dbReference type="Gene3D" id="3.30.505.10">
    <property type="entry name" value="SH2 domain"/>
    <property type="match status" value="2"/>
</dbReference>
<dbReference type="CDD" id="cd09928">
    <property type="entry name" value="SH2_Cterm_SPT6_like"/>
    <property type="match status" value="1"/>
</dbReference>
<dbReference type="GO" id="GO:0140673">
    <property type="term" value="P:transcription elongation-coupled chromatin remodeling"/>
    <property type="evidence" value="ECO:0007669"/>
    <property type="project" value="InterPro"/>
</dbReference>
<dbReference type="Pfam" id="PF22706">
    <property type="entry name" value="Tex_central_region"/>
    <property type="match status" value="1"/>
</dbReference>
<dbReference type="InterPro" id="IPR037027">
    <property type="entry name" value="YqgF/RNaseH-like_dom_sf"/>
</dbReference>
<feature type="domain" description="S1 motif" evidence="11">
    <location>
        <begin position="1217"/>
        <end position="1274"/>
    </location>
</feature>
<evidence type="ECO:0000256" key="7">
    <source>
        <dbReference type="PIRNR" id="PIRNR036947"/>
    </source>
</evidence>
<dbReference type="SUPFAM" id="SSF47781">
    <property type="entry name" value="RuvA domain 2-like"/>
    <property type="match status" value="2"/>
</dbReference>
<dbReference type="OMA" id="GYFYLCF"/>
<keyword evidence="3 7" id="KW-0804">Transcription</keyword>
<dbReference type="SUPFAM" id="SSF53098">
    <property type="entry name" value="Ribonuclease H-like"/>
    <property type="match status" value="1"/>
</dbReference>
<organism evidence="14">
    <name type="scientific">Thelazia callipaeda</name>
    <name type="common">Oriental eyeworm</name>
    <name type="synonym">Parasitic nematode</name>
    <dbReference type="NCBI Taxonomy" id="103827"/>
    <lineage>
        <taxon>Eukaryota</taxon>
        <taxon>Metazoa</taxon>
        <taxon>Ecdysozoa</taxon>
        <taxon>Nematoda</taxon>
        <taxon>Chromadorea</taxon>
        <taxon>Rhabditida</taxon>
        <taxon>Spirurina</taxon>
        <taxon>Spiruromorpha</taxon>
        <taxon>Thelazioidea</taxon>
        <taxon>Thelaziidae</taxon>
        <taxon>Thelazia</taxon>
    </lineage>
</organism>
<dbReference type="STRING" id="103827.A0A0N5CX35"/>
<dbReference type="Pfam" id="PF14639">
    <property type="entry name" value="YqgF"/>
    <property type="match status" value="1"/>
</dbReference>
<dbReference type="GO" id="GO:0008023">
    <property type="term" value="C:transcription elongation factor complex"/>
    <property type="evidence" value="ECO:0007669"/>
    <property type="project" value="TreeGrafter"/>
</dbReference>
<dbReference type="PROSITE" id="PS50126">
    <property type="entry name" value="S1"/>
    <property type="match status" value="1"/>
</dbReference>
<feature type="compositionally biased region" description="Basic residues" evidence="9">
    <location>
        <begin position="31"/>
        <end position="48"/>
    </location>
</feature>
<dbReference type="EMBL" id="UYYF01004311">
    <property type="protein sequence ID" value="VDN02110.1"/>
    <property type="molecule type" value="Genomic_DNA"/>
</dbReference>
<comment type="subcellular location">
    <subcellularLocation>
        <location evidence="1 7">Nucleus</location>
    </subcellularLocation>
</comment>
<dbReference type="InterPro" id="IPR035019">
    <property type="entry name" value="Spt6_SH2_N"/>
</dbReference>
<dbReference type="SMART" id="SM00252">
    <property type="entry name" value="SH2"/>
    <property type="match status" value="1"/>
</dbReference>
<name>A0A0N5CX35_THECL</name>
<feature type="compositionally biased region" description="Acidic residues" evidence="9">
    <location>
        <begin position="121"/>
        <end position="130"/>
    </location>
</feature>
<dbReference type="Gene3D" id="1.10.10.650">
    <property type="entry name" value="RuvA domain 2-like"/>
    <property type="match status" value="1"/>
</dbReference>
<dbReference type="Proteomes" id="UP000276776">
    <property type="component" value="Unassembled WGS sequence"/>
</dbReference>
<dbReference type="GO" id="GO:0042393">
    <property type="term" value="F:histone binding"/>
    <property type="evidence" value="ECO:0007669"/>
    <property type="project" value="TreeGrafter"/>
</dbReference>
<dbReference type="SUPFAM" id="SSF50249">
    <property type="entry name" value="Nucleic acid-binding proteins"/>
    <property type="match status" value="1"/>
</dbReference>
<evidence type="ECO:0000313" key="12">
    <source>
        <dbReference type="EMBL" id="VDN02110.1"/>
    </source>
</evidence>
<dbReference type="WBParaSite" id="TCLT_0000493801-mRNA-1">
    <property type="protein sequence ID" value="TCLT_0000493801-mRNA-1"/>
    <property type="gene ID" value="TCLT_0000493801"/>
</dbReference>
<dbReference type="Gene3D" id="2.40.50.140">
    <property type="entry name" value="Nucleic acid-binding proteins"/>
    <property type="match status" value="1"/>
</dbReference>
<sequence>MSEFLDNQAEESENSGLTTDTSIDEEDLGPRAKRQRKQKKEKRKKRRIRSSIYILMVSIHRNKLCNASDEEDEEDDDVEDDEAKIQKEMAGFVVDEDEADEDEGDENEDDDRSDIEKDGDLELDDEDLDLLNDNLDIQQRPAGGRVVIESDEEEDQDLNKNSLYDRVGDGDQRSDNRDEERRDFDGDMGSGSESEHSEDDFIVTDDGQQTRHRQRRYRLADVPEQAIDDAREIFGVDDFNFAEFYDEDAEPGEEEDDYPEDEEQEIEGADVSRSRKLKLKEKKATLMDTIEPAELEEKLLSPTDKRIQLDDRPERFQLRRVPVSEADEQELEFEAKWIYQYAFDNATLSEQEDTCLTVLSNPDLRIDERTKVAIEAPDKIKEALKFIRNQLFEVPFIAFYRKEYVESCLVINDLWKVYQWDEKWCHLQQRKRRLLELMKRMLNYQMENDNAAGMRIVTEQDMNEVHGVQTVEGLMDVSTKFQLYYGPEVPKMIDWEKIQNLSEDDPEREAAEMRFRAATRTDRYMLCIQNGLTGLASRFGLTPLQFAENLDWRRHDIVQDDEEPLKAAEQYVCQSFPTPEAVLTGAIHVVAKQLSREPKVRELLRSRYRLRLKISVHPTKKGREEIDENHKLWPRRYIRDKPVMNLRHDEYLWYVQARNAGLLVLKLHCDTEEDVRFKKTLLQDFLSDQPYHRDEYSRVVDLWNRVREEALTVCVNNFLLPVFEREAHERLLQESKDYVIKQSTQNLYDRIKTAAYLSMHEGDDDFENGFGGGMKVLSIAYPEERDQASFCALIDHDGQVIDHLRLVHITKSINSKKPGDANLKRESMNYLRKFIEKRRPHVITICGENMDAHYLRRDIESLLHEIAGAAQEVAVEIVDNEAAKIYMYSKQASIEFPDYPPLLRQAVSVGRLLLDPLIEYAHLCNTDNDILCVSYHPLQSEVNKAEELLFALSLEFINRVNEVGVDVNRCLEYPHTSYLLQFVCGLGPRKAAYLLKILKQNDNLLESRTKLVTLCRMGPKVFMNSAGFIKIDTTKVSERTDAYVEVLDGSRVHPETYEWARKMAVDALEIDDAADPTSALEEILQNPDKLKDLDLDAFAEELARQGFGNKSITLYDIRAELNHRYKDLRIPYESSSAERIFTMLTKETSDSIGKLVMGRVMHIVYRKPRDPEERERVPPIRDERTGQWKCQYCYKPDFSNTNEVWQHIDSCPGQPIGVKVRFDNGITGFIPNKYISDRPDSFVDPSERVRRNQPIYCRILELDPDKFSATCSCRSSDLKCLQPQNSEFDRYFDKLKCEEDDEKDKKVKEQRKIITYFVKRVISHPSFHNVTFKDAERMLQKFEQGEAIIRPSSKSVSHLTVTWKVADGIYQHIDIKEEGKQHQFSLGKTLLIGTEEFEDLDEIVARHIQPMAALARDVLSHKYFLDGKRAEERDSIEGYLIDEKKRNPQRIPYTLTPSQDYPGKFVLSYLPRNKVRHEYMTVTPEGFRFRQQLFPSLEALLAWFKVHYREPPPGSKFSFCSKDCLLCIEEC</sequence>
<dbReference type="OrthoDB" id="343921at2759"/>
<feature type="region of interest" description="Disordered" evidence="9">
    <location>
        <begin position="248"/>
        <end position="272"/>
    </location>
</feature>
<feature type="compositionally biased region" description="Basic and acidic residues" evidence="9">
    <location>
        <begin position="166"/>
        <end position="185"/>
    </location>
</feature>
<evidence type="ECO:0000259" key="10">
    <source>
        <dbReference type="PROSITE" id="PS50001"/>
    </source>
</evidence>
<feature type="region of interest" description="Disordered" evidence="9">
    <location>
        <begin position="63"/>
        <end position="215"/>
    </location>
</feature>
<dbReference type="InterPro" id="IPR028088">
    <property type="entry name" value="Spt6_HTH_DNA-bd_dom"/>
</dbReference>
<accession>A0A0N5CX35</accession>
<dbReference type="InterPro" id="IPR023323">
    <property type="entry name" value="Tex-like_dom_sf"/>
</dbReference>
<dbReference type="InterPro" id="IPR035420">
    <property type="entry name" value="Spt6_SH2"/>
</dbReference>
<dbReference type="InterPro" id="IPR055179">
    <property type="entry name" value="Tex-like_central_region"/>
</dbReference>
<dbReference type="FunFam" id="1.10.150.850:FF:000001">
    <property type="entry name" value="Transcription elongation factor spt6"/>
    <property type="match status" value="1"/>
</dbReference>
<dbReference type="PROSITE" id="PS50001">
    <property type="entry name" value="SH2"/>
    <property type="match status" value="1"/>
</dbReference>
<dbReference type="Pfam" id="PF14635">
    <property type="entry name" value="HHH_7"/>
    <property type="match status" value="1"/>
</dbReference>
<feature type="domain" description="SH2" evidence="10">
    <location>
        <begin position="1316"/>
        <end position="1423"/>
    </location>
</feature>
<feature type="compositionally biased region" description="Acidic residues" evidence="9">
    <location>
        <begin position="68"/>
        <end position="82"/>
    </location>
</feature>
<dbReference type="InterPro" id="IPR010994">
    <property type="entry name" value="RuvA_2-like"/>
</dbReference>
<dbReference type="SUPFAM" id="SSF55550">
    <property type="entry name" value="SH2 domain"/>
    <property type="match status" value="2"/>
</dbReference>
<evidence type="ECO:0000256" key="6">
    <source>
        <dbReference type="ARBA" id="ARBA00070965"/>
    </source>
</evidence>
<dbReference type="InterPro" id="IPR017072">
    <property type="entry name" value="TF_Spt6"/>
</dbReference>
<evidence type="ECO:0000256" key="4">
    <source>
        <dbReference type="ARBA" id="ARBA00023242"/>
    </source>
</evidence>
<dbReference type="SUPFAM" id="SSF158832">
    <property type="entry name" value="Tex N-terminal region-like"/>
    <property type="match status" value="1"/>
</dbReference>
<evidence type="ECO:0000313" key="14">
    <source>
        <dbReference type="WBParaSite" id="TCLT_0000493801-mRNA-1"/>
    </source>
</evidence>
<dbReference type="FunFam" id="1.10.10.650:FF:000002">
    <property type="entry name" value="Transcription elongation factor spt6"/>
    <property type="match status" value="1"/>
</dbReference>
<evidence type="ECO:0000256" key="9">
    <source>
        <dbReference type="SAM" id="MobiDB-lite"/>
    </source>
</evidence>
<dbReference type="InterPro" id="IPR036860">
    <property type="entry name" value="SH2_dom_sf"/>
</dbReference>
<feature type="region of interest" description="Disordered" evidence="9">
    <location>
        <begin position="1"/>
        <end position="48"/>
    </location>
</feature>
<dbReference type="FunFam" id="1.10.10.2740:FF:000002">
    <property type="entry name" value="Transcription elongation factor Spt6"/>
    <property type="match status" value="1"/>
</dbReference>
<keyword evidence="8" id="KW-0727">SH2 domain</keyword>
<keyword evidence="13" id="KW-1185">Reference proteome</keyword>
<evidence type="ECO:0000256" key="1">
    <source>
        <dbReference type="ARBA" id="ARBA00004123"/>
    </source>
</evidence>
<dbReference type="Gene3D" id="1.10.3500.10">
    <property type="entry name" value="Tex N-terminal region-like"/>
    <property type="match status" value="1"/>
</dbReference>
<protein>
    <recommendedName>
        <fullName evidence="6 7">Suppressor of Ty 6 homolog</fullName>
    </recommendedName>
</protein>
<dbReference type="InterPro" id="IPR023319">
    <property type="entry name" value="Tex-like_HTH_dom_sf"/>
</dbReference>
<dbReference type="InterPro" id="IPR003029">
    <property type="entry name" value="S1_domain"/>
</dbReference>
<dbReference type="Pfam" id="PF14641">
    <property type="entry name" value="HTH_44"/>
    <property type="match status" value="1"/>
</dbReference>
<keyword evidence="4 7" id="KW-0539">Nucleus</keyword>
<dbReference type="PANTHER" id="PTHR10145">
    <property type="entry name" value="TRANSCRIPTION ELONGATION FACTOR SPT6"/>
    <property type="match status" value="1"/>
</dbReference>
<proteinExistence type="inferred from homology"/>
<dbReference type="InterPro" id="IPR041692">
    <property type="entry name" value="HHH_9"/>
</dbReference>
<dbReference type="Pfam" id="PF17674">
    <property type="entry name" value="HHH_9"/>
    <property type="match status" value="1"/>
</dbReference>
<evidence type="ECO:0000259" key="11">
    <source>
        <dbReference type="PROSITE" id="PS50126"/>
    </source>
</evidence>
<evidence type="ECO:0000256" key="3">
    <source>
        <dbReference type="ARBA" id="ARBA00023163"/>
    </source>
</evidence>
<comment type="subunit">
    <text evidence="5 7">Interacts with glp-1 and lin-12.</text>
</comment>
<comment type="similarity">
    <text evidence="2 7">Belongs to the SPT6 family.</text>
</comment>
<feature type="compositionally biased region" description="Acidic residues" evidence="9">
    <location>
        <begin position="248"/>
        <end position="268"/>
    </location>
</feature>
<dbReference type="Gene3D" id="1.10.150.850">
    <property type="entry name" value="Spt6, helix-hairpin-helix domain"/>
    <property type="match status" value="1"/>
</dbReference>
<dbReference type="FunFam" id="3.30.505.10:FF:000030">
    <property type="entry name" value="Transcription elongation factor spt6"/>
    <property type="match status" value="1"/>
</dbReference>
<dbReference type="GO" id="GO:0031491">
    <property type="term" value="F:nucleosome binding"/>
    <property type="evidence" value="ECO:0007669"/>
    <property type="project" value="TreeGrafter"/>
</dbReference>
<feature type="compositionally biased region" description="Acidic residues" evidence="9">
    <location>
        <begin position="94"/>
        <end position="113"/>
    </location>
</feature>
<evidence type="ECO:0000256" key="2">
    <source>
        <dbReference type="ARBA" id="ARBA00009253"/>
    </source>
</evidence>
<dbReference type="Pfam" id="PF00575">
    <property type="entry name" value="S1"/>
    <property type="match status" value="1"/>
</dbReference>
<dbReference type="InterPro" id="IPR000980">
    <property type="entry name" value="SH2"/>
</dbReference>
<dbReference type="InterPro" id="IPR012337">
    <property type="entry name" value="RNaseH-like_sf"/>
</dbReference>
<dbReference type="PIRSF" id="PIRSF036947">
    <property type="entry name" value="Spt6"/>
    <property type="match status" value="1"/>
</dbReference>
<dbReference type="GO" id="GO:0003677">
    <property type="term" value="F:DNA binding"/>
    <property type="evidence" value="ECO:0007669"/>
    <property type="project" value="InterPro"/>
</dbReference>
<dbReference type="GO" id="GO:0034728">
    <property type="term" value="P:nucleosome organization"/>
    <property type="evidence" value="ECO:0007669"/>
    <property type="project" value="TreeGrafter"/>
</dbReference>
<gene>
    <name evidence="12" type="ORF">TCLT_LOCUS4927</name>
</gene>
<dbReference type="InterPro" id="IPR035018">
    <property type="entry name" value="Spt6_SH2_C"/>
</dbReference>
<reference evidence="12 13" key="2">
    <citation type="submission" date="2018-11" db="EMBL/GenBank/DDBJ databases">
        <authorList>
            <consortium name="Pathogen Informatics"/>
        </authorList>
    </citation>
    <scope>NUCLEOTIDE SEQUENCE [LARGE SCALE GENOMIC DNA]</scope>
</reference>
<reference evidence="14" key="1">
    <citation type="submission" date="2016-03" db="UniProtKB">
        <authorList>
            <consortium name="WormBaseParasite"/>
        </authorList>
    </citation>
    <scope>IDENTIFICATION</scope>
</reference>
<dbReference type="Pfam" id="PF14633">
    <property type="entry name" value="SH2_2"/>
    <property type="match status" value="1"/>
</dbReference>
<dbReference type="PANTHER" id="PTHR10145:SF6">
    <property type="entry name" value="TRANSCRIPTION ELONGATION FACTOR SPT6"/>
    <property type="match status" value="1"/>
</dbReference>
<dbReference type="InterPro" id="IPR012340">
    <property type="entry name" value="NA-bd_OB-fold"/>
</dbReference>
<dbReference type="Gene3D" id="1.10.10.2740">
    <property type="entry name" value="Spt6, Death-like domain"/>
    <property type="match status" value="1"/>
</dbReference>
<dbReference type="CDD" id="cd09918">
    <property type="entry name" value="SH2_Nterm_SPT6_like"/>
    <property type="match status" value="1"/>
</dbReference>
<dbReference type="InterPro" id="IPR028231">
    <property type="entry name" value="Spt6_YqgF"/>
</dbReference>
<dbReference type="InterPro" id="IPR032706">
    <property type="entry name" value="Spt6_HHH"/>
</dbReference>
<evidence type="ECO:0000256" key="5">
    <source>
        <dbReference type="ARBA" id="ARBA00062894"/>
    </source>
</evidence>
<dbReference type="Gene3D" id="3.30.420.140">
    <property type="entry name" value="YqgF/RNase H-like domain"/>
    <property type="match status" value="1"/>
</dbReference>
<dbReference type="InterPro" id="IPR042066">
    <property type="entry name" value="Spt6_death-like"/>
</dbReference>